<dbReference type="InterPro" id="IPR008995">
    <property type="entry name" value="Mo/tungstate-bd_C_term_dom"/>
</dbReference>
<dbReference type="Pfam" id="PF08402">
    <property type="entry name" value="TOBE_2"/>
    <property type="match status" value="1"/>
</dbReference>
<organism evidence="5 6">
    <name type="scientific">Jiangella alba</name>
    <dbReference type="NCBI Taxonomy" id="561176"/>
    <lineage>
        <taxon>Bacteria</taxon>
        <taxon>Bacillati</taxon>
        <taxon>Actinomycetota</taxon>
        <taxon>Actinomycetes</taxon>
        <taxon>Jiangellales</taxon>
        <taxon>Jiangellaceae</taxon>
        <taxon>Jiangella</taxon>
    </lineage>
</organism>
<protein>
    <submittedName>
        <fullName evidence="5">Putative spermidine/putrescine transport system ATP-binding protein</fullName>
    </submittedName>
</protein>
<proteinExistence type="predicted"/>
<keyword evidence="6" id="KW-1185">Reference proteome</keyword>
<keyword evidence="1" id="KW-0813">Transport</keyword>
<dbReference type="Pfam" id="PF00005">
    <property type="entry name" value="ABC_tran"/>
    <property type="match status" value="1"/>
</dbReference>
<dbReference type="EMBL" id="FNUC01000004">
    <property type="protein sequence ID" value="SEF18855.1"/>
    <property type="molecule type" value="Genomic_DNA"/>
</dbReference>
<dbReference type="InterPro" id="IPR050093">
    <property type="entry name" value="ABC_SmlMolc_Importer"/>
</dbReference>
<dbReference type="GO" id="GO:0022857">
    <property type="term" value="F:transmembrane transporter activity"/>
    <property type="evidence" value="ECO:0007669"/>
    <property type="project" value="InterPro"/>
</dbReference>
<dbReference type="InterPro" id="IPR003593">
    <property type="entry name" value="AAA+_ATPase"/>
</dbReference>
<keyword evidence="2" id="KW-0547">Nucleotide-binding</keyword>
<name>A0A1H5PYP1_9ACTN</name>
<dbReference type="PROSITE" id="PS50893">
    <property type="entry name" value="ABC_TRANSPORTER_2"/>
    <property type="match status" value="1"/>
</dbReference>
<dbReference type="STRING" id="561176.SAMN04488561_6926"/>
<sequence>MFTDKSRSRGADAPGAGLSLEGIAKHYGSVRAVDDVSLTIEPGQFVTLLGASGSGKTTLLRVIAGFLEPSAGRVLIDGRDVTSVPVHRRNIGMVFQSYALFPHLSVARNIAFPLAMRGMRKAERRALVTQALESVHLPGYEDRMPAQLSGGQRQRVALARAIVSRPSLLLMDEPLGALDRRLREVLQVEILKLSRELGLTVVNVTHDQEEAFTMSDRIALLADGKLVQYASPEEIYTRPVSDVAAGFLGESNLLRGVLTRTADGRLTLPAEDGHVEVDAATAVRAKPDAGDEVVVVVRPWSVGVERLGRDGAEPGGPCWLRGRLSAVIYAGDSQKLIVERPDGSEVVVRRSMDGQFEAEPGEEVLLTWSSRDAVVTTAG</sequence>
<keyword evidence="3 5" id="KW-0067">ATP-binding</keyword>
<dbReference type="GO" id="GO:0043190">
    <property type="term" value="C:ATP-binding cassette (ABC) transporter complex"/>
    <property type="evidence" value="ECO:0007669"/>
    <property type="project" value="InterPro"/>
</dbReference>
<dbReference type="Proteomes" id="UP000181980">
    <property type="component" value="Unassembled WGS sequence"/>
</dbReference>
<dbReference type="Gene3D" id="2.40.50.100">
    <property type="match status" value="1"/>
</dbReference>
<dbReference type="SUPFAM" id="SSF52540">
    <property type="entry name" value="P-loop containing nucleoside triphosphate hydrolases"/>
    <property type="match status" value="1"/>
</dbReference>
<dbReference type="PANTHER" id="PTHR42781">
    <property type="entry name" value="SPERMIDINE/PUTRESCINE IMPORT ATP-BINDING PROTEIN POTA"/>
    <property type="match status" value="1"/>
</dbReference>
<evidence type="ECO:0000256" key="2">
    <source>
        <dbReference type="ARBA" id="ARBA00022741"/>
    </source>
</evidence>
<dbReference type="RefSeq" id="WP_069111385.1">
    <property type="nucleotide sequence ID" value="NZ_FNUC01000004.1"/>
</dbReference>
<dbReference type="OrthoDB" id="9802264at2"/>
<dbReference type="InterPro" id="IPR027417">
    <property type="entry name" value="P-loop_NTPase"/>
</dbReference>
<dbReference type="SUPFAM" id="SSF50331">
    <property type="entry name" value="MOP-like"/>
    <property type="match status" value="1"/>
</dbReference>
<dbReference type="FunFam" id="3.40.50.300:FF:000133">
    <property type="entry name" value="Spermidine/putrescine import ATP-binding protein PotA"/>
    <property type="match status" value="1"/>
</dbReference>
<dbReference type="InterPro" id="IPR003439">
    <property type="entry name" value="ABC_transporter-like_ATP-bd"/>
</dbReference>
<dbReference type="InterPro" id="IPR013611">
    <property type="entry name" value="Transp-assoc_OB_typ2"/>
</dbReference>
<dbReference type="Gene3D" id="3.40.50.300">
    <property type="entry name" value="P-loop containing nucleotide triphosphate hydrolases"/>
    <property type="match status" value="1"/>
</dbReference>
<dbReference type="PANTHER" id="PTHR42781:SF4">
    <property type="entry name" value="SPERMIDINE_PUTRESCINE IMPORT ATP-BINDING PROTEIN POTA"/>
    <property type="match status" value="1"/>
</dbReference>
<reference evidence="6" key="1">
    <citation type="submission" date="2016-10" db="EMBL/GenBank/DDBJ databases">
        <authorList>
            <person name="Varghese N."/>
            <person name="Submissions S."/>
        </authorList>
    </citation>
    <scope>NUCLEOTIDE SEQUENCE [LARGE SCALE GENOMIC DNA]</scope>
    <source>
        <strain evidence="6">DSM 45237</strain>
    </source>
</reference>
<dbReference type="SMART" id="SM00382">
    <property type="entry name" value="AAA"/>
    <property type="match status" value="1"/>
</dbReference>
<dbReference type="GO" id="GO:0016887">
    <property type="term" value="F:ATP hydrolysis activity"/>
    <property type="evidence" value="ECO:0007669"/>
    <property type="project" value="InterPro"/>
</dbReference>
<evidence type="ECO:0000313" key="5">
    <source>
        <dbReference type="EMBL" id="SEF18855.1"/>
    </source>
</evidence>
<evidence type="ECO:0000259" key="4">
    <source>
        <dbReference type="PROSITE" id="PS50893"/>
    </source>
</evidence>
<evidence type="ECO:0000256" key="3">
    <source>
        <dbReference type="ARBA" id="ARBA00022840"/>
    </source>
</evidence>
<feature type="domain" description="ABC transporter" evidence="4">
    <location>
        <begin position="18"/>
        <end position="248"/>
    </location>
</feature>
<dbReference type="PROSITE" id="PS00211">
    <property type="entry name" value="ABC_TRANSPORTER_1"/>
    <property type="match status" value="1"/>
</dbReference>
<evidence type="ECO:0000256" key="1">
    <source>
        <dbReference type="ARBA" id="ARBA00022448"/>
    </source>
</evidence>
<dbReference type="GO" id="GO:0005524">
    <property type="term" value="F:ATP binding"/>
    <property type="evidence" value="ECO:0007669"/>
    <property type="project" value="UniProtKB-KW"/>
</dbReference>
<gene>
    <name evidence="5" type="ORF">SAMN04488561_6926</name>
</gene>
<dbReference type="AlphaFoldDB" id="A0A1H5PYP1"/>
<accession>A0A1H5PYP1</accession>
<evidence type="ECO:0000313" key="6">
    <source>
        <dbReference type="Proteomes" id="UP000181980"/>
    </source>
</evidence>
<dbReference type="InterPro" id="IPR017871">
    <property type="entry name" value="ABC_transporter-like_CS"/>
</dbReference>